<proteinExistence type="predicted"/>
<feature type="repeat" description="TPR" evidence="3">
    <location>
        <begin position="520"/>
        <end position="552"/>
    </location>
</feature>
<evidence type="ECO:0000256" key="1">
    <source>
        <dbReference type="ARBA" id="ARBA00022737"/>
    </source>
</evidence>
<dbReference type="Gene3D" id="1.25.40.10">
    <property type="entry name" value="Tetratricopeptide repeat domain"/>
    <property type="match status" value="2"/>
</dbReference>
<dbReference type="PROSITE" id="PS50005">
    <property type="entry name" value="TPR"/>
    <property type="match status" value="4"/>
</dbReference>
<dbReference type="InterPro" id="IPR050498">
    <property type="entry name" value="Ycf3"/>
</dbReference>
<evidence type="ECO:0000256" key="4">
    <source>
        <dbReference type="SAM" id="SignalP"/>
    </source>
</evidence>
<dbReference type="InterPro" id="IPR011990">
    <property type="entry name" value="TPR-like_helical_dom_sf"/>
</dbReference>
<dbReference type="SMART" id="SM00028">
    <property type="entry name" value="TPR"/>
    <property type="match status" value="6"/>
</dbReference>
<dbReference type="AlphaFoldDB" id="A0A1I2T1U9"/>
<gene>
    <name evidence="5" type="ORF">SAMN04489864_101168</name>
</gene>
<evidence type="ECO:0000313" key="5">
    <source>
        <dbReference type="EMBL" id="SFG58933.1"/>
    </source>
</evidence>
<evidence type="ECO:0000256" key="3">
    <source>
        <dbReference type="PROSITE-ProRule" id="PRU00339"/>
    </source>
</evidence>
<feature type="repeat" description="TPR" evidence="3">
    <location>
        <begin position="57"/>
        <end position="90"/>
    </location>
</feature>
<accession>A0A1I2T1U9</accession>
<dbReference type="GO" id="GO:0009279">
    <property type="term" value="C:cell outer membrane"/>
    <property type="evidence" value="ECO:0007669"/>
    <property type="project" value="TreeGrafter"/>
</dbReference>
<sequence>MKMIKKTLAFTVGLVMMGGAASFAQSLADAKKAIDAEQYQKATSMLKTLVNSDPKEGDVYFNLGNVYLINEEVDSAKAIFSKGTTADPKNALNYVGLGHADLYTGNAAGAKANFDKAIDLGKKDYATYMYIGRAYFEQPKPDYAAALPNLQKADELDSKDKYPEVFIALGDYYANQKQNGPAYQKYLLATDIDPNIKRVKVQIGRMFNMADGYAEAEAKVNEVIAADPNYGPAYRELAEIQNRWSFRDPAVSKAKREESLKNYKKYLDLTDRSFESRYRYAQFLLYAEDWPTLATEVATLKTDPNNPKNFILDRLRGYSAVQNKNYEQGVQNLKKLFVNAQDTARILPGDYMQLGNAYLGVGNDSLALMNLTKAVKLDSTKADALADLGKKLFDDKKYAKAAEAYKRSIDLNSANVNIANNYYFLGYSSYFAYAEELKSGVTPNKNLLIEADSAFSKVNQLAPGHDIEAAYLYRGRIGKILDNPETPAGLAVPHLLKYIEVLTVLRPEKATVPTNIKNLIDTYNYLGSYYSASDKEKAKEYLNKTLALDPQNAYATSSLKILNTPSPSPKK</sequence>
<keyword evidence="1" id="KW-0677">Repeat</keyword>
<protein>
    <submittedName>
        <fullName evidence="5">Tetratricopeptide repeat-containing protein</fullName>
    </submittedName>
</protein>
<dbReference type="OrthoDB" id="638548at2"/>
<evidence type="ECO:0000256" key="2">
    <source>
        <dbReference type="ARBA" id="ARBA00022803"/>
    </source>
</evidence>
<feature type="repeat" description="TPR" evidence="3">
    <location>
        <begin position="348"/>
        <end position="381"/>
    </location>
</feature>
<dbReference type="PANTHER" id="PTHR44858:SF1">
    <property type="entry name" value="UDP-N-ACETYLGLUCOSAMINE--PEPTIDE N-ACETYLGLUCOSAMINYLTRANSFERASE SPINDLY-RELATED"/>
    <property type="match status" value="1"/>
</dbReference>
<dbReference type="STRING" id="414048.SAMN04489864_101168"/>
<feature type="chain" id="PRO_5011641320" evidence="4">
    <location>
        <begin position="25"/>
        <end position="571"/>
    </location>
</feature>
<dbReference type="Pfam" id="PF13432">
    <property type="entry name" value="TPR_16"/>
    <property type="match status" value="2"/>
</dbReference>
<dbReference type="GO" id="GO:0046813">
    <property type="term" value="P:receptor-mediated virion attachment to host cell"/>
    <property type="evidence" value="ECO:0007669"/>
    <property type="project" value="TreeGrafter"/>
</dbReference>
<feature type="repeat" description="TPR" evidence="3">
    <location>
        <begin position="382"/>
        <end position="415"/>
    </location>
</feature>
<feature type="signal peptide" evidence="4">
    <location>
        <begin position="1"/>
        <end position="24"/>
    </location>
</feature>
<dbReference type="Pfam" id="PF14559">
    <property type="entry name" value="TPR_19"/>
    <property type="match status" value="1"/>
</dbReference>
<keyword evidence="2 3" id="KW-0802">TPR repeat</keyword>
<keyword evidence="4" id="KW-0732">Signal</keyword>
<dbReference type="Proteomes" id="UP000199666">
    <property type="component" value="Unassembled WGS sequence"/>
</dbReference>
<dbReference type="EMBL" id="FOPP01000001">
    <property type="protein sequence ID" value="SFG58933.1"/>
    <property type="molecule type" value="Genomic_DNA"/>
</dbReference>
<reference evidence="5 6" key="1">
    <citation type="submission" date="2016-10" db="EMBL/GenBank/DDBJ databases">
        <authorList>
            <person name="de Groot N.N."/>
        </authorList>
    </citation>
    <scope>NUCLEOTIDE SEQUENCE [LARGE SCALE GENOMIC DNA]</scope>
    <source>
        <strain evidence="5 6">DSM 18684</strain>
    </source>
</reference>
<organism evidence="5 6">
    <name type="scientific">Pedobacter insulae</name>
    <dbReference type="NCBI Taxonomy" id="414048"/>
    <lineage>
        <taxon>Bacteria</taxon>
        <taxon>Pseudomonadati</taxon>
        <taxon>Bacteroidota</taxon>
        <taxon>Sphingobacteriia</taxon>
        <taxon>Sphingobacteriales</taxon>
        <taxon>Sphingobacteriaceae</taxon>
        <taxon>Pedobacter</taxon>
    </lineage>
</organism>
<dbReference type="InterPro" id="IPR019734">
    <property type="entry name" value="TPR_rpt"/>
</dbReference>
<dbReference type="PANTHER" id="PTHR44858">
    <property type="entry name" value="TETRATRICOPEPTIDE REPEAT PROTEIN 6"/>
    <property type="match status" value="1"/>
</dbReference>
<name>A0A1I2T1U9_9SPHI</name>
<dbReference type="SUPFAM" id="SSF48452">
    <property type="entry name" value="TPR-like"/>
    <property type="match status" value="3"/>
</dbReference>
<keyword evidence="6" id="KW-1185">Reference proteome</keyword>
<evidence type="ECO:0000313" key="6">
    <source>
        <dbReference type="Proteomes" id="UP000199666"/>
    </source>
</evidence>